<keyword evidence="3" id="KW-1185">Reference proteome</keyword>
<accession>A0A2T0RQS7</accession>
<evidence type="ECO:0000313" key="2">
    <source>
        <dbReference type="EMBL" id="PRY23511.1"/>
    </source>
</evidence>
<dbReference type="PANTHER" id="PTHR33609">
    <property type="entry name" value="LOW CALCIUM RESPONSE LOCUS PROTEIN S"/>
    <property type="match status" value="1"/>
</dbReference>
<dbReference type="InterPro" id="IPR009057">
    <property type="entry name" value="Homeodomain-like_sf"/>
</dbReference>
<evidence type="ECO:0000313" key="3">
    <source>
        <dbReference type="Proteomes" id="UP000238375"/>
    </source>
</evidence>
<dbReference type="InterPro" id="IPR002514">
    <property type="entry name" value="Transposase_8"/>
</dbReference>
<protein>
    <submittedName>
        <fullName evidence="2">Putative transposase</fullName>
    </submittedName>
</protein>
<gene>
    <name evidence="2" type="ORF">CLV58_14132</name>
</gene>
<dbReference type="GO" id="GO:0003677">
    <property type="term" value="F:DNA binding"/>
    <property type="evidence" value="ECO:0007669"/>
    <property type="project" value="InterPro"/>
</dbReference>
<organism evidence="2 3">
    <name type="scientific">Spirosoma oryzae</name>
    <dbReference type="NCBI Taxonomy" id="1469603"/>
    <lineage>
        <taxon>Bacteria</taxon>
        <taxon>Pseudomonadati</taxon>
        <taxon>Bacteroidota</taxon>
        <taxon>Cytophagia</taxon>
        <taxon>Cytophagales</taxon>
        <taxon>Cytophagaceae</taxon>
        <taxon>Spirosoma</taxon>
    </lineage>
</organism>
<dbReference type="InterPro" id="IPR052546">
    <property type="entry name" value="Transposase_8_domain"/>
</dbReference>
<dbReference type="EMBL" id="PVTE01000041">
    <property type="protein sequence ID" value="PRY23511.1"/>
    <property type="molecule type" value="Genomic_DNA"/>
</dbReference>
<dbReference type="PANTHER" id="PTHR33609:SF1">
    <property type="entry name" value="TRANSPOSASE"/>
    <property type="match status" value="1"/>
</dbReference>
<dbReference type="GO" id="GO:0004803">
    <property type="term" value="F:transposase activity"/>
    <property type="evidence" value="ECO:0007669"/>
    <property type="project" value="InterPro"/>
</dbReference>
<reference evidence="2 3" key="1">
    <citation type="submission" date="2018-03" db="EMBL/GenBank/DDBJ databases">
        <title>Genomic Encyclopedia of Archaeal and Bacterial Type Strains, Phase II (KMG-II): from individual species to whole genera.</title>
        <authorList>
            <person name="Goeker M."/>
        </authorList>
    </citation>
    <scope>NUCLEOTIDE SEQUENCE [LARGE SCALE GENOMIC DNA]</scope>
    <source>
        <strain evidence="2 3">DSM 28354</strain>
    </source>
</reference>
<sequence length="88" mass="10222">MKAARFTEAQIVAILKQQDSGQTVAQISREHGISEATFYGWKAKYGGMQVSEVKRLKDLEEENRRLKKMYAELSLQNDIFKEALQKKW</sequence>
<dbReference type="AlphaFoldDB" id="A0A2T0RQS7"/>
<feature type="coiled-coil region" evidence="1">
    <location>
        <begin position="49"/>
        <end position="76"/>
    </location>
</feature>
<dbReference type="Gene3D" id="1.10.10.60">
    <property type="entry name" value="Homeodomain-like"/>
    <property type="match status" value="1"/>
</dbReference>
<name>A0A2T0RQS7_9BACT</name>
<dbReference type="Pfam" id="PF01527">
    <property type="entry name" value="HTH_Tnp_1"/>
    <property type="match status" value="1"/>
</dbReference>
<keyword evidence="1" id="KW-0175">Coiled coil</keyword>
<dbReference type="SUPFAM" id="SSF46689">
    <property type="entry name" value="Homeodomain-like"/>
    <property type="match status" value="1"/>
</dbReference>
<dbReference type="GO" id="GO:0006313">
    <property type="term" value="P:DNA transposition"/>
    <property type="evidence" value="ECO:0007669"/>
    <property type="project" value="InterPro"/>
</dbReference>
<proteinExistence type="predicted"/>
<dbReference type="Proteomes" id="UP000238375">
    <property type="component" value="Unassembled WGS sequence"/>
</dbReference>
<comment type="caution">
    <text evidence="2">The sequence shown here is derived from an EMBL/GenBank/DDBJ whole genome shotgun (WGS) entry which is preliminary data.</text>
</comment>
<dbReference type="OrthoDB" id="1495855at2"/>
<evidence type="ECO:0000256" key="1">
    <source>
        <dbReference type="SAM" id="Coils"/>
    </source>
</evidence>